<evidence type="ECO:0000256" key="1">
    <source>
        <dbReference type="SAM" id="MobiDB-lite"/>
    </source>
</evidence>
<evidence type="ECO:0000313" key="4">
    <source>
        <dbReference type="Proteomes" id="UP000746595"/>
    </source>
</evidence>
<accession>A0ABX1G2A8</accession>
<sequence>MSTDIFATIETGMRVVIRYRLPVAEQGNAGEQFSDALGVLLTVNEAQITVQTRTGQVSIERKSITHAKEVPPAPQRRGRR</sequence>
<dbReference type="Proteomes" id="UP000746595">
    <property type="component" value="Unassembled WGS sequence"/>
</dbReference>
<gene>
    <name evidence="3" type="ORF">HED64_06570</name>
</gene>
<reference evidence="3 4" key="1">
    <citation type="submission" date="2020-04" db="EMBL/GenBank/DDBJ databases">
        <title>Paeniglutamicibacter sp. ANT13_2, a novel actinomycete isolated from sediment in Antarctica.</title>
        <authorList>
            <person name="Sakdapetsiri C."/>
            <person name="Pinyakong O."/>
        </authorList>
    </citation>
    <scope>NUCLEOTIDE SEQUENCE [LARGE SCALE GENOMIC DNA]</scope>
    <source>
        <strain evidence="3 4">ANT13_2</strain>
    </source>
</reference>
<dbReference type="EMBL" id="JAAWVT010000002">
    <property type="protein sequence ID" value="NKG20376.1"/>
    <property type="molecule type" value="Genomic_DNA"/>
</dbReference>
<organism evidence="3 4">
    <name type="scientific">Paeniglutamicibacter terrestris</name>
    <dbReference type="NCBI Taxonomy" id="2723403"/>
    <lineage>
        <taxon>Bacteria</taxon>
        <taxon>Bacillati</taxon>
        <taxon>Actinomycetota</taxon>
        <taxon>Actinomycetes</taxon>
        <taxon>Micrococcales</taxon>
        <taxon>Micrococcaceae</taxon>
        <taxon>Paeniglutamicibacter</taxon>
    </lineage>
</organism>
<evidence type="ECO:0000259" key="2">
    <source>
        <dbReference type="Pfam" id="PF24551"/>
    </source>
</evidence>
<dbReference type="Pfam" id="PF24551">
    <property type="entry name" value="SH3_Rv0428c"/>
    <property type="match status" value="1"/>
</dbReference>
<comment type="caution">
    <text evidence="3">The sequence shown here is derived from an EMBL/GenBank/DDBJ whole genome shotgun (WGS) entry which is preliminary data.</text>
</comment>
<name>A0ABX1G2A8_9MICC</name>
<evidence type="ECO:0000313" key="3">
    <source>
        <dbReference type="EMBL" id="NKG20376.1"/>
    </source>
</evidence>
<proteinExistence type="predicted"/>
<keyword evidence="4" id="KW-1185">Reference proteome</keyword>
<protein>
    <recommendedName>
        <fullName evidence="2">Histone acetyltransferase Rv0428c-like SH3 domain-containing protein</fullName>
    </recommendedName>
</protein>
<feature type="compositionally biased region" description="Basic and acidic residues" evidence="1">
    <location>
        <begin position="60"/>
        <end position="69"/>
    </location>
</feature>
<dbReference type="RefSeq" id="WP_168151282.1">
    <property type="nucleotide sequence ID" value="NZ_JAAWVT010000002.1"/>
</dbReference>
<feature type="domain" description="Histone acetyltransferase Rv0428c-like SH3" evidence="2">
    <location>
        <begin position="10"/>
        <end position="65"/>
    </location>
</feature>
<dbReference type="InterPro" id="IPR056934">
    <property type="entry name" value="SH3_Rv0428c"/>
</dbReference>
<feature type="region of interest" description="Disordered" evidence="1">
    <location>
        <begin position="60"/>
        <end position="80"/>
    </location>
</feature>